<dbReference type="InterPro" id="IPR050570">
    <property type="entry name" value="Cell_wall_metabolism_enzyme"/>
</dbReference>
<dbReference type="GO" id="GO:0016787">
    <property type="term" value="F:hydrolase activity"/>
    <property type="evidence" value="ECO:0007669"/>
    <property type="project" value="UniProtKB-KW"/>
</dbReference>
<dbReference type="CDD" id="cd12797">
    <property type="entry name" value="M23_peptidase"/>
    <property type="match status" value="1"/>
</dbReference>
<protein>
    <submittedName>
        <fullName evidence="4">Murein hydrolase activator EnvC</fullName>
    </submittedName>
</protein>
<dbReference type="Pfam" id="PF01551">
    <property type="entry name" value="Peptidase_M23"/>
    <property type="match status" value="1"/>
</dbReference>
<keyword evidence="1" id="KW-0175">Coiled coil</keyword>
<reference evidence="5" key="1">
    <citation type="journal article" date="2019" name="Int. J. Syst. Evol. Microbiol.">
        <title>The Global Catalogue of Microorganisms (GCM) 10K type strain sequencing project: providing services to taxonomists for standard genome sequencing and annotation.</title>
        <authorList>
            <consortium name="The Broad Institute Genomics Platform"/>
            <consortium name="The Broad Institute Genome Sequencing Center for Infectious Disease"/>
            <person name="Wu L."/>
            <person name="Ma J."/>
        </authorList>
    </citation>
    <scope>NUCLEOTIDE SEQUENCE [LARGE SCALE GENOMIC DNA]</scope>
    <source>
        <strain evidence="5">JCM 32226</strain>
    </source>
</reference>
<keyword evidence="4" id="KW-0378">Hydrolase</keyword>
<proteinExistence type="predicted"/>
<sequence>MRAINPSVQHGIRVGLLAGAVLLWPAANAEPAKELKEVQQQIAQKQQDIRQQQQDIKSLHHQLKADELAISQLARRLNGTQQKLQQTRDELNELNRQSQTLTRELQQQEALLASQLEQAYRFGHHDTLKLLLNQQDPTSMERALDYYGYLNQARLAVIAKTQQTQQALERNRQQTRHASERLTALLKGQEQDHSALADKFSQRETTLGALKQSLQEDQQQLGRLQQAEKKMQQQIEAARRKLEAERKRQREEALARARAKAKAKGESEAAAQAKEEARLASNAHKGLGKQRGQLPWPVQGRLLRQFGSPRTGQVTWKGILIGAAEGTPVKAIAAGDVVYADWLEGFGNVLVIDHGHGYLSLYGSNQALLKMAGDSIQAGETIALVGRSGGQDSAGLYFEIRQQGQPVNPSRWLK</sequence>
<dbReference type="InterPro" id="IPR011055">
    <property type="entry name" value="Dup_hybrid_motif"/>
</dbReference>
<feature type="domain" description="M23ase beta-sheet core" evidence="3">
    <location>
        <begin position="316"/>
        <end position="409"/>
    </location>
</feature>
<comment type="caution">
    <text evidence="4">The sequence shown here is derived from an EMBL/GenBank/DDBJ whole genome shotgun (WGS) entry which is preliminary data.</text>
</comment>
<feature type="coiled-coil region" evidence="1">
    <location>
        <begin position="35"/>
        <end position="118"/>
    </location>
</feature>
<dbReference type="EMBL" id="BAABFC010000029">
    <property type="protein sequence ID" value="GAA4504180.1"/>
    <property type="molecule type" value="Genomic_DNA"/>
</dbReference>
<dbReference type="Gene3D" id="6.10.250.3150">
    <property type="match status" value="1"/>
</dbReference>
<dbReference type="PANTHER" id="PTHR21666:SF270">
    <property type="entry name" value="MUREIN HYDROLASE ACTIVATOR ENVC"/>
    <property type="match status" value="1"/>
</dbReference>
<dbReference type="InterPro" id="IPR016047">
    <property type="entry name" value="M23ase_b-sheet_dom"/>
</dbReference>
<feature type="region of interest" description="Disordered" evidence="2">
    <location>
        <begin position="261"/>
        <end position="291"/>
    </location>
</feature>
<evidence type="ECO:0000313" key="5">
    <source>
        <dbReference type="Proteomes" id="UP001501321"/>
    </source>
</evidence>
<evidence type="ECO:0000313" key="4">
    <source>
        <dbReference type="EMBL" id="GAA4504180.1"/>
    </source>
</evidence>
<gene>
    <name evidence="4" type="primary">envC</name>
    <name evidence="4" type="ORF">GCM10023095_31670</name>
</gene>
<feature type="compositionally biased region" description="Basic and acidic residues" evidence="2">
    <location>
        <begin position="263"/>
        <end position="278"/>
    </location>
</feature>
<name>A0ABP8QKX2_9GAMM</name>
<dbReference type="SUPFAM" id="SSF51261">
    <property type="entry name" value="Duplicated hybrid motif"/>
    <property type="match status" value="1"/>
</dbReference>
<evidence type="ECO:0000256" key="1">
    <source>
        <dbReference type="SAM" id="Coils"/>
    </source>
</evidence>
<dbReference type="Proteomes" id="UP001501321">
    <property type="component" value="Unassembled WGS sequence"/>
</dbReference>
<dbReference type="PANTHER" id="PTHR21666">
    <property type="entry name" value="PEPTIDASE-RELATED"/>
    <property type="match status" value="1"/>
</dbReference>
<evidence type="ECO:0000259" key="3">
    <source>
        <dbReference type="Pfam" id="PF01551"/>
    </source>
</evidence>
<dbReference type="Gene3D" id="2.70.70.10">
    <property type="entry name" value="Glucose Permease (Domain IIA)"/>
    <property type="match status" value="1"/>
</dbReference>
<evidence type="ECO:0000256" key="2">
    <source>
        <dbReference type="SAM" id="MobiDB-lite"/>
    </source>
</evidence>
<organism evidence="4 5">
    <name type="scientific">Pseudaeromonas paramecii</name>
    <dbReference type="NCBI Taxonomy" id="2138166"/>
    <lineage>
        <taxon>Bacteria</taxon>
        <taxon>Pseudomonadati</taxon>
        <taxon>Pseudomonadota</taxon>
        <taxon>Gammaproteobacteria</taxon>
        <taxon>Aeromonadales</taxon>
        <taxon>Aeromonadaceae</taxon>
        <taxon>Pseudaeromonas</taxon>
    </lineage>
</organism>
<keyword evidence="5" id="KW-1185">Reference proteome</keyword>
<dbReference type="NCBIfam" id="NF008644">
    <property type="entry name" value="PRK11637.1"/>
    <property type="match status" value="1"/>
</dbReference>
<accession>A0ABP8QKX2</accession>